<evidence type="ECO:0000313" key="5">
    <source>
        <dbReference type="Proteomes" id="UP000594967"/>
    </source>
</evidence>
<reference evidence="3 4" key="1">
    <citation type="submission" date="2018-06" db="EMBL/GenBank/DDBJ databases">
        <authorList>
            <consortium name="Pathogen Informatics"/>
            <person name="Doyle S."/>
        </authorList>
    </citation>
    <scope>NUCLEOTIDE SEQUENCE [LARGE SCALE GENOMIC DNA]</scope>
    <source>
        <strain evidence="3 4">NCTC12961</strain>
    </source>
</reference>
<dbReference type="EMBL" id="LS483469">
    <property type="protein sequence ID" value="SQI44921.1"/>
    <property type="molecule type" value="Genomic_DNA"/>
</dbReference>
<dbReference type="AlphaFoldDB" id="A0A2X4V1G8"/>
<dbReference type="Pfam" id="PF00582">
    <property type="entry name" value="Usp"/>
    <property type="match status" value="1"/>
</dbReference>
<gene>
    <name evidence="2" type="ORF">I6G64_17230</name>
    <name evidence="3" type="ORF">NCTC12961_04814</name>
</gene>
<evidence type="ECO:0000313" key="2">
    <source>
        <dbReference type="EMBL" id="QPS19321.1"/>
    </source>
</evidence>
<evidence type="ECO:0000259" key="1">
    <source>
        <dbReference type="Pfam" id="PF00582"/>
    </source>
</evidence>
<dbReference type="InterPro" id="IPR006016">
    <property type="entry name" value="UspA"/>
</dbReference>
<name>A0A2X4V1G8_SERPL</name>
<dbReference type="RefSeq" id="WP_063200165.1">
    <property type="nucleotide sequence ID" value="NZ_CAMITG010000010.1"/>
</dbReference>
<dbReference type="InterPro" id="IPR014729">
    <property type="entry name" value="Rossmann-like_a/b/a_fold"/>
</dbReference>
<dbReference type="STRING" id="82996.ADP72_15815"/>
<accession>A0A2X4V1G8</accession>
<dbReference type="Proteomes" id="UP000248897">
    <property type="component" value="Chromosome 1"/>
</dbReference>
<dbReference type="SUPFAM" id="SSF52402">
    <property type="entry name" value="Adenine nucleotide alpha hydrolases-like"/>
    <property type="match status" value="1"/>
</dbReference>
<dbReference type="Gene3D" id="3.40.50.620">
    <property type="entry name" value="HUPs"/>
    <property type="match status" value="1"/>
</dbReference>
<reference evidence="2 5" key="2">
    <citation type="submission" date="2020-12" db="EMBL/GenBank/DDBJ databases">
        <title>FDA dAtabase for Regulatory Grade micrObial Sequences (FDA-ARGOS): Supporting development and validation of Infectious Disease Dx tests.</title>
        <authorList>
            <person name="Sproer C."/>
            <person name="Gronow S."/>
            <person name="Severitt S."/>
            <person name="Schroder I."/>
            <person name="Tallon L."/>
            <person name="Sadzewicz L."/>
            <person name="Zhao X."/>
            <person name="Boylan J."/>
            <person name="Ott S."/>
            <person name="Bowen H."/>
            <person name="Vavikolanu K."/>
            <person name="Mehta A."/>
            <person name="Aluvathingal J."/>
            <person name="Nadendla S."/>
            <person name="Lowell S."/>
            <person name="Myers T."/>
            <person name="Yan Y."/>
            <person name="Sichtig H."/>
        </authorList>
    </citation>
    <scope>NUCLEOTIDE SEQUENCE [LARGE SCALE GENOMIC DNA]</scope>
    <source>
        <strain evidence="2 5">FDAARGOS_907</strain>
    </source>
</reference>
<organism evidence="3 4">
    <name type="scientific">Serratia plymuthica</name>
    <dbReference type="NCBI Taxonomy" id="82996"/>
    <lineage>
        <taxon>Bacteria</taxon>
        <taxon>Pseudomonadati</taxon>
        <taxon>Pseudomonadota</taxon>
        <taxon>Gammaproteobacteria</taxon>
        <taxon>Enterobacterales</taxon>
        <taxon>Yersiniaceae</taxon>
        <taxon>Serratia</taxon>
    </lineage>
</organism>
<keyword evidence="5" id="KW-1185">Reference proteome</keyword>
<evidence type="ECO:0000313" key="3">
    <source>
        <dbReference type="EMBL" id="SQI44921.1"/>
    </source>
</evidence>
<protein>
    <submittedName>
        <fullName evidence="2 3">Universal stress protein</fullName>
    </submittedName>
</protein>
<proteinExistence type="predicted"/>
<dbReference type="CDD" id="cd00293">
    <property type="entry name" value="USP-like"/>
    <property type="match status" value="1"/>
</dbReference>
<feature type="domain" description="UspA" evidence="1">
    <location>
        <begin position="1"/>
        <end position="146"/>
    </location>
</feature>
<dbReference type="EMBL" id="CP065673">
    <property type="protein sequence ID" value="QPS19321.1"/>
    <property type="molecule type" value="Genomic_DNA"/>
</dbReference>
<sequence>MIGKVLLAVDNFEHSGNALQFMQRMQSCISGIIVLTVVDNAFALSHSGLRFDSDESDEYPAAQHEVALAQKQLGQVTRALNQMGFRAQGLLASGAPIDVIPEQMVLFNCDLLIISHRHLSSLGRWLNTSVTRGLLDEIGQPVLVIPR</sequence>
<dbReference type="Proteomes" id="UP000594967">
    <property type="component" value="Chromosome"/>
</dbReference>
<evidence type="ECO:0000313" key="4">
    <source>
        <dbReference type="Proteomes" id="UP000248897"/>
    </source>
</evidence>